<sequence length="122" mass="14436">MDIMVQDPKARNFVCFMGTRNPWTGRVVECGRGSDQRRLLEVLILLNFIQIEPGADDDDATEVIYFEQLHHQPIMRWDAYLFSRLRMVSRARCVRTHRVGAWRKHPWAARSLLQRQSHSLRC</sequence>
<evidence type="ECO:0000313" key="1">
    <source>
        <dbReference type="EMBL" id="KAG0552952.1"/>
    </source>
</evidence>
<dbReference type="EMBL" id="CM027680">
    <property type="protein sequence ID" value="KAG0552952.1"/>
    <property type="molecule type" value="Genomic_DNA"/>
</dbReference>
<proteinExistence type="predicted"/>
<dbReference type="AlphaFoldDB" id="A0A921S9D8"/>
<accession>A0A921S9D8</accession>
<comment type="caution">
    <text evidence="1">The sequence shown here is derived from an EMBL/GenBank/DDBJ whole genome shotgun (WGS) entry which is preliminary data.</text>
</comment>
<evidence type="ECO:0000313" key="2">
    <source>
        <dbReference type="Proteomes" id="UP000807115"/>
    </source>
</evidence>
<dbReference type="Proteomes" id="UP000807115">
    <property type="component" value="Chromosome 1"/>
</dbReference>
<name>A0A921S9D8_SORBI</name>
<organism evidence="1 2">
    <name type="scientific">Sorghum bicolor</name>
    <name type="common">Sorghum</name>
    <name type="synonym">Sorghum vulgare</name>
    <dbReference type="NCBI Taxonomy" id="4558"/>
    <lineage>
        <taxon>Eukaryota</taxon>
        <taxon>Viridiplantae</taxon>
        <taxon>Streptophyta</taxon>
        <taxon>Embryophyta</taxon>
        <taxon>Tracheophyta</taxon>
        <taxon>Spermatophyta</taxon>
        <taxon>Magnoliopsida</taxon>
        <taxon>Liliopsida</taxon>
        <taxon>Poales</taxon>
        <taxon>Poaceae</taxon>
        <taxon>PACMAD clade</taxon>
        <taxon>Panicoideae</taxon>
        <taxon>Andropogonodae</taxon>
        <taxon>Andropogoneae</taxon>
        <taxon>Sorghinae</taxon>
        <taxon>Sorghum</taxon>
    </lineage>
</organism>
<reference evidence="1" key="2">
    <citation type="submission" date="2020-10" db="EMBL/GenBank/DDBJ databases">
        <authorList>
            <person name="Cooper E.A."/>
            <person name="Brenton Z.W."/>
            <person name="Flinn B.S."/>
            <person name="Jenkins J."/>
            <person name="Shu S."/>
            <person name="Flowers D."/>
            <person name="Luo F."/>
            <person name="Wang Y."/>
            <person name="Xia P."/>
            <person name="Barry K."/>
            <person name="Daum C."/>
            <person name="Lipzen A."/>
            <person name="Yoshinaga Y."/>
            <person name="Schmutz J."/>
            <person name="Saski C."/>
            <person name="Vermerris W."/>
            <person name="Kresovich S."/>
        </authorList>
    </citation>
    <scope>NUCLEOTIDE SEQUENCE</scope>
</reference>
<reference evidence="1" key="1">
    <citation type="journal article" date="2019" name="BMC Genomics">
        <title>A new reference genome for Sorghum bicolor reveals high levels of sequence similarity between sweet and grain genotypes: implications for the genetics of sugar metabolism.</title>
        <authorList>
            <person name="Cooper E.A."/>
            <person name="Brenton Z.W."/>
            <person name="Flinn B.S."/>
            <person name="Jenkins J."/>
            <person name="Shu S."/>
            <person name="Flowers D."/>
            <person name="Luo F."/>
            <person name="Wang Y."/>
            <person name="Xia P."/>
            <person name="Barry K."/>
            <person name="Daum C."/>
            <person name="Lipzen A."/>
            <person name="Yoshinaga Y."/>
            <person name="Schmutz J."/>
            <person name="Saski C."/>
            <person name="Vermerris W."/>
            <person name="Kresovich S."/>
        </authorList>
    </citation>
    <scope>NUCLEOTIDE SEQUENCE</scope>
</reference>
<protein>
    <submittedName>
        <fullName evidence="1">Uncharacterized protein</fullName>
    </submittedName>
</protein>
<gene>
    <name evidence="1" type="ORF">BDA96_01G552800</name>
</gene>